<dbReference type="EMBL" id="WOSY01000010">
    <property type="protein sequence ID" value="NHN89180.1"/>
    <property type="molecule type" value="Genomic_DNA"/>
</dbReference>
<keyword evidence="3" id="KW-1185">Reference proteome</keyword>
<evidence type="ECO:0000313" key="3">
    <source>
        <dbReference type="Proteomes" id="UP000631653"/>
    </source>
</evidence>
<dbReference type="Proteomes" id="UP000631653">
    <property type="component" value="Unassembled WGS sequence"/>
</dbReference>
<comment type="caution">
    <text evidence="2">The sequence shown here is derived from an EMBL/GenBank/DDBJ whole genome shotgun (WGS) entry which is preliminary data.</text>
</comment>
<accession>A0ABX0K4P7</accession>
<evidence type="ECO:0000313" key="2">
    <source>
        <dbReference type="EMBL" id="NHN89180.1"/>
    </source>
</evidence>
<protein>
    <submittedName>
        <fullName evidence="2">DUF445 family protein</fullName>
    </submittedName>
</protein>
<organism evidence="2 3">
    <name type="scientific">Acetobacter conturbans</name>
    <dbReference type="NCBI Taxonomy" id="1737472"/>
    <lineage>
        <taxon>Bacteria</taxon>
        <taxon>Pseudomonadati</taxon>
        <taxon>Pseudomonadota</taxon>
        <taxon>Alphaproteobacteria</taxon>
        <taxon>Acetobacterales</taxon>
        <taxon>Acetobacteraceae</taxon>
        <taxon>Acetobacter</taxon>
    </lineage>
</organism>
<dbReference type="RefSeq" id="WP_173570508.1">
    <property type="nucleotide sequence ID" value="NZ_WOSY01000010.1"/>
</dbReference>
<name>A0ABX0K4P7_9PROT</name>
<dbReference type="InterPro" id="IPR007383">
    <property type="entry name" value="DUF445"/>
</dbReference>
<proteinExistence type="predicted"/>
<keyword evidence="1" id="KW-1133">Transmembrane helix</keyword>
<evidence type="ECO:0000256" key="1">
    <source>
        <dbReference type="SAM" id="Phobius"/>
    </source>
</evidence>
<dbReference type="PANTHER" id="PTHR38442:SF1">
    <property type="entry name" value="INNER MEMBRANE PROTEIN"/>
    <property type="match status" value="1"/>
</dbReference>
<dbReference type="Pfam" id="PF04286">
    <property type="entry name" value="DUF445"/>
    <property type="match status" value="1"/>
</dbReference>
<keyword evidence="1" id="KW-0472">Membrane</keyword>
<feature type="transmembrane region" description="Helical" evidence="1">
    <location>
        <begin position="21"/>
        <end position="45"/>
    </location>
</feature>
<dbReference type="PANTHER" id="PTHR38442">
    <property type="entry name" value="INNER MEMBRANE PROTEIN-RELATED"/>
    <property type="match status" value="1"/>
</dbReference>
<reference evidence="2 3" key="1">
    <citation type="journal article" date="2020" name="Int. J. Syst. Evol. Microbiol.">
        <title>Novel acetic acid bacteria from cider fermentations: Acetobacter conturbans sp. nov. and Acetobacter fallax sp. nov.</title>
        <authorList>
            <person name="Sombolestani A.S."/>
            <person name="Cleenwerck I."/>
            <person name="Cnockaert M."/>
            <person name="Borremans W."/>
            <person name="Wieme A.D."/>
            <person name="De Vuyst L."/>
            <person name="Vandamme P."/>
        </authorList>
    </citation>
    <scope>NUCLEOTIDE SEQUENCE [LARGE SCALE GENOMIC DNA]</scope>
    <source>
        <strain evidence="2 3">LMG 1627</strain>
    </source>
</reference>
<keyword evidence="1" id="KW-0812">Transmembrane</keyword>
<gene>
    <name evidence="2" type="ORF">GOB81_11140</name>
</gene>
<sequence>MSNQHHPDDELRRALSRQKRGATGLLALMGGLTAAGYLAPAYGLLPDSLWLDTLRSGAKAGVVGGLADWFAVTALFRHPLGLPIPHTAIIPAQKERLGRALGRFVSTQVFTGEEIDRVLAKIDLPTFVAGVLSDPATANTLTSSLVGAVPQMLNRMEDGRASAAVGRTLPLLLGGSHLAPLLARGMRALVDGNQHQEVLTFLLRQMKSGMKAKEPALRSMIESRVREQGGRLLGWAIGGSIADKVLVAASEELDRINPEDSTLREGFTDWVRGEIDRIEQDSGRADELSHILKTVFANESMVSWGADIWARMKRMIEEDIERENGWIATLVRETLTRMATQAREDPAMRTRIEDAARKGIDRSLPYLREHLANFIAEVVGNWDAEVVAEKLELRVGRDLQYVRVNGTLVGFGVGAVLSLVLELICGVSGQ</sequence>